<sequence length="310" mass="32757">MSDPAKTAIIFPGQGSQYIGMGRGFLEQDSQARELLVRAEKLSGLPLERLCLEGPLEELTRTLNLQPALTVINLICLRAVQKSGVRADYYAGHSLGEYSALAAAGVLSFDDTIRLVTERGRLMEREAARNPGAMAAVVKLDFAAVAEIVAAAASRGRITIANHNSAAQIVISGDTPAVEAASALAKERGGKAIALPVSGAWHSELIAGAVPDFSKIMAATPFNPPATPLFFNVTAAPETDPAAIRSIMARQIAATVRWYEIIENLRAAGVGTFIEVGPKTVLSGLLKKIIPTDYPCEIRQVDSPETLAAG</sequence>
<dbReference type="PANTHER" id="PTHR42681">
    <property type="entry name" value="MALONYL-COA-ACYL CARRIER PROTEIN TRANSACYLASE, MITOCHONDRIAL"/>
    <property type="match status" value="1"/>
</dbReference>
<evidence type="ECO:0000256" key="1">
    <source>
        <dbReference type="ARBA" id="ARBA00013258"/>
    </source>
</evidence>
<evidence type="ECO:0000256" key="6">
    <source>
        <dbReference type="PIRNR" id="PIRNR000446"/>
    </source>
</evidence>
<reference evidence="9" key="1">
    <citation type="journal article" date="2020" name="mSystems">
        <title>Genome- and Community-Level Interaction Insights into Carbon Utilization and Element Cycling Functions of Hydrothermarchaeota in Hydrothermal Sediment.</title>
        <authorList>
            <person name="Zhou Z."/>
            <person name="Liu Y."/>
            <person name="Xu W."/>
            <person name="Pan J."/>
            <person name="Luo Z.H."/>
            <person name="Li M."/>
        </authorList>
    </citation>
    <scope>NUCLEOTIDE SEQUENCE [LARGE SCALE GENOMIC DNA]</scope>
    <source>
        <strain evidence="9">SpSt-1224</strain>
    </source>
</reference>
<dbReference type="InterPro" id="IPR024925">
    <property type="entry name" value="Malonyl_CoA-ACP_transAc"/>
</dbReference>
<evidence type="ECO:0000256" key="5">
    <source>
        <dbReference type="ARBA" id="ARBA00048462"/>
    </source>
</evidence>
<evidence type="ECO:0000256" key="3">
    <source>
        <dbReference type="ARBA" id="ARBA00022679"/>
    </source>
</evidence>
<comment type="caution">
    <text evidence="9">The sequence shown here is derived from an EMBL/GenBank/DDBJ whole genome shotgun (WGS) entry which is preliminary data.</text>
</comment>
<evidence type="ECO:0000256" key="4">
    <source>
        <dbReference type="ARBA" id="ARBA00023315"/>
    </source>
</evidence>
<dbReference type="EMBL" id="DSDS01000043">
    <property type="protein sequence ID" value="HET97484.1"/>
    <property type="molecule type" value="Genomic_DNA"/>
</dbReference>
<accession>A0A7C2TH11</accession>
<dbReference type="GO" id="GO:0005829">
    <property type="term" value="C:cytosol"/>
    <property type="evidence" value="ECO:0007669"/>
    <property type="project" value="TreeGrafter"/>
</dbReference>
<dbReference type="InterPro" id="IPR050858">
    <property type="entry name" value="Mal-CoA-ACP_Trans/PKS_FabD"/>
</dbReference>
<keyword evidence="4 6" id="KW-0012">Acyltransferase</keyword>
<feature type="active site" evidence="7">
    <location>
        <position position="94"/>
    </location>
</feature>
<proteinExistence type="inferred from homology"/>
<feature type="active site" evidence="7">
    <location>
        <position position="202"/>
    </location>
</feature>
<organism evidence="9">
    <name type="scientific">Desulfurivibrio alkaliphilus</name>
    <dbReference type="NCBI Taxonomy" id="427923"/>
    <lineage>
        <taxon>Bacteria</taxon>
        <taxon>Pseudomonadati</taxon>
        <taxon>Thermodesulfobacteriota</taxon>
        <taxon>Desulfobulbia</taxon>
        <taxon>Desulfobulbales</taxon>
        <taxon>Desulfobulbaceae</taxon>
        <taxon>Desulfurivibrio</taxon>
    </lineage>
</organism>
<dbReference type="FunFam" id="3.30.70.250:FF:000001">
    <property type="entry name" value="Malonyl CoA-acyl carrier protein transacylase"/>
    <property type="match status" value="1"/>
</dbReference>
<dbReference type="Pfam" id="PF00698">
    <property type="entry name" value="Acyl_transf_1"/>
    <property type="match status" value="1"/>
</dbReference>
<protein>
    <recommendedName>
        <fullName evidence="2 6">Malonyl CoA-acyl carrier protein transacylase</fullName>
        <ecNumber evidence="1 6">2.3.1.39</ecNumber>
    </recommendedName>
</protein>
<comment type="similarity">
    <text evidence="6">Belongs to the fabD family.</text>
</comment>
<evidence type="ECO:0000256" key="2">
    <source>
        <dbReference type="ARBA" id="ARBA00018953"/>
    </source>
</evidence>
<dbReference type="GO" id="GO:0004314">
    <property type="term" value="F:[acyl-carrier-protein] S-malonyltransferase activity"/>
    <property type="evidence" value="ECO:0007669"/>
    <property type="project" value="UniProtKB-EC"/>
</dbReference>
<gene>
    <name evidence="9" type="primary">fabD</name>
    <name evidence="9" type="ORF">ENN98_02020</name>
</gene>
<evidence type="ECO:0000256" key="7">
    <source>
        <dbReference type="PIRSR" id="PIRSR000446-1"/>
    </source>
</evidence>
<dbReference type="PIRSF" id="PIRSF000446">
    <property type="entry name" value="Mct"/>
    <property type="match status" value="1"/>
</dbReference>
<dbReference type="NCBIfam" id="TIGR00128">
    <property type="entry name" value="fabD"/>
    <property type="match status" value="1"/>
</dbReference>
<evidence type="ECO:0000259" key="8">
    <source>
        <dbReference type="SMART" id="SM00827"/>
    </source>
</evidence>
<dbReference type="Gene3D" id="3.40.366.10">
    <property type="entry name" value="Malonyl-Coenzyme A Acyl Carrier Protein, domain 2"/>
    <property type="match status" value="1"/>
</dbReference>
<dbReference type="SUPFAM" id="SSF55048">
    <property type="entry name" value="Probable ACP-binding domain of malonyl-CoA ACP transacylase"/>
    <property type="match status" value="1"/>
</dbReference>
<dbReference type="InterPro" id="IPR016036">
    <property type="entry name" value="Malonyl_transacylase_ACP-bd"/>
</dbReference>
<dbReference type="InterPro" id="IPR014043">
    <property type="entry name" value="Acyl_transferase_dom"/>
</dbReference>
<feature type="domain" description="Malonyl-CoA:ACP transacylase (MAT)" evidence="8">
    <location>
        <begin position="10"/>
        <end position="301"/>
    </location>
</feature>
<dbReference type="InterPro" id="IPR001227">
    <property type="entry name" value="Ac_transferase_dom_sf"/>
</dbReference>
<dbReference type="SUPFAM" id="SSF52151">
    <property type="entry name" value="FabD/lysophospholipase-like"/>
    <property type="match status" value="1"/>
</dbReference>
<keyword evidence="3 6" id="KW-0808">Transferase</keyword>
<dbReference type="Proteomes" id="UP000885986">
    <property type="component" value="Unassembled WGS sequence"/>
</dbReference>
<name>A0A7C2TH11_9BACT</name>
<dbReference type="InterPro" id="IPR016035">
    <property type="entry name" value="Acyl_Trfase/lysoPLipase"/>
</dbReference>
<evidence type="ECO:0000313" key="9">
    <source>
        <dbReference type="EMBL" id="HET97484.1"/>
    </source>
</evidence>
<dbReference type="Gene3D" id="3.30.70.250">
    <property type="entry name" value="Malonyl-CoA ACP transacylase, ACP-binding"/>
    <property type="match status" value="1"/>
</dbReference>
<comment type="catalytic activity">
    <reaction evidence="5 6">
        <text>holo-[ACP] + malonyl-CoA = malonyl-[ACP] + CoA</text>
        <dbReference type="Rhea" id="RHEA:41792"/>
        <dbReference type="Rhea" id="RHEA-COMP:9623"/>
        <dbReference type="Rhea" id="RHEA-COMP:9685"/>
        <dbReference type="ChEBI" id="CHEBI:57287"/>
        <dbReference type="ChEBI" id="CHEBI:57384"/>
        <dbReference type="ChEBI" id="CHEBI:64479"/>
        <dbReference type="ChEBI" id="CHEBI:78449"/>
        <dbReference type="EC" id="2.3.1.39"/>
    </reaction>
</comment>
<dbReference type="InterPro" id="IPR004410">
    <property type="entry name" value="Malonyl_CoA-ACP_transAc_FabD"/>
</dbReference>
<dbReference type="AlphaFoldDB" id="A0A7C2TH11"/>
<dbReference type="GO" id="GO:0006633">
    <property type="term" value="P:fatty acid biosynthetic process"/>
    <property type="evidence" value="ECO:0007669"/>
    <property type="project" value="TreeGrafter"/>
</dbReference>
<dbReference type="SMART" id="SM00827">
    <property type="entry name" value="PKS_AT"/>
    <property type="match status" value="1"/>
</dbReference>
<dbReference type="PANTHER" id="PTHR42681:SF1">
    <property type="entry name" value="MALONYL-COA-ACYL CARRIER PROTEIN TRANSACYLASE, MITOCHONDRIAL"/>
    <property type="match status" value="1"/>
</dbReference>
<dbReference type="EC" id="2.3.1.39" evidence="1 6"/>